<protein>
    <submittedName>
        <fullName evidence="2">Polysaccharide pyruvyl transferase family protein</fullName>
    </submittedName>
</protein>
<name>A0A3A9JCZ5_9PROT</name>
<feature type="domain" description="Polysaccharide pyruvyl transferase" evidence="1">
    <location>
        <begin position="105"/>
        <end position="235"/>
    </location>
</feature>
<comment type="caution">
    <text evidence="2">The sequence shown here is derived from an EMBL/GenBank/DDBJ whole genome shotgun (WGS) entry which is preliminary data.</text>
</comment>
<evidence type="ECO:0000313" key="2">
    <source>
        <dbReference type="EMBL" id="RKK02455.1"/>
    </source>
</evidence>
<dbReference type="Pfam" id="PF04230">
    <property type="entry name" value="PS_pyruv_trans"/>
    <property type="match status" value="1"/>
</dbReference>
<dbReference type="AlphaFoldDB" id="A0A3A9JCZ5"/>
<dbReference type="EMBL" id="RAQU01000150">
    <property type="protein sequence ID" value="RKK02455.1"/>
    <property type="molecule type" value="Genomic_DNA"/>
</dbReference>
<evidence type="ECO:0000313" key="5">
    <source>
        <dbReference type="Proteomes" id="UP000278036"/>
    </source>
</evidence>
<evidence type="ECO:0000313" key="3">
    <source>
        <dbReference type="EMBL" id="RMI26131.1"/>
    </source>
</evidence>
<dbReference type="InterPro" id="IPR007345">
    <property type="entry name" value="Polysacch_pyruvyl_Trfase"/>
</dbReference>
<accession>A0A3A9JCZ5</accession>
<gene>
    <name evidence="2" type="ORF">D6Z83_19625</name>
    <name evidence="3" type="ORF">EBE87_07075</name>
</gene>
<dbReference type="Proteomes" id="UP000274097">
    <property type="component" value="Unassembled WGS sequence"/>
</dbReference>
<keyword evidence="4" id="KW-1185">Reference proteome</keyword>
<evidence type="ECO:0000313" key="4">
    <source>
        <dbReference type="Proteomes" id="UP000274097"/>
    </source>
</evidence>
<sequence>MSLPAAALGDGRESPLMRMNWMRGRRFGNMGDLFGPIIVAAHTGQPVQFTPSTSLRQRLISVGTIGQKQRLGRVDVWGAGFGGTQESGFAVPRGFRHPPLTRFMPHALRGPFSAALLRDSGYAVPDVYGDPAMLLPRLWPGEGIDKRWELGVVIHLSEIEQRSPSAAAHPDFLRYAIPESLRGVVKVINTVVERGVEPVRQRVEEILACRRVLSTSLHALVVAEAYGIPCAGFDIHAGPSGWFHAEDHAVHIDHRMRDFYAGVGRPYVLLYRNERHLPTDWEDACGFIEQHWQPLSYDASRLLEAFPRHLGTLEAMPRPEVKQRLSSLAPLDRA</sequence>
<dbReference type="Proteomes" id="UP000278036">
    <property type="component" value="Unassembled WGS sequence"/>
</dbReference>
<organism evidence="2 5">
    <name type="scientific">Teichococcus wenyumeiae</name>
    <dbReference type="NCBI Taxonomy" id="2478470"/>
    <lineage>
        <taxon>Bacteria</taxon>
        <taxon>Pseudomonadati</taxon>
        <taxon>Pseudomonadota</taxon>
        <taxon>Alphaproteobacteria</taxon>
        <taxon>Acetobacterales</taxon>
        <taxon>Roseomonadaceae</taxon>
        <taxon>Roseomonas</taxon>
    </lineage>
</organism>
<keyword evidence="2" id="KW-0808">Transferase</keyword>
<dbReference type="InParanoid" id="A0A3A9JCZ5"/>
<evidence type="ECO:0000259" key="1">
    <source>
        <dbReference type="Pfam" id="PF04230"/>
    </source>
</evidence>
<dbReference type="GO" id="GO:0016740">
    <property type="term" value="F:transferase activity"/>
    <property type="evidence" value="ECO:0007669"/>
    <property type="project" value="UniProtKB-KW"/>
</dbReference>
<reference evidence="2 5" key="1">
    <citation type="submission" date="2018-09" db="EMBL/GenBank/DDBJ databases">
        <title>Roseomonas sp. nov., isolated from feces of Tibetan antelopes in the Qinghai-Tibet plateau, China.</title>
        <authorList>
            <person name="Tian Z."/>
        </authorList>
    </citation>
    <scope>NUCLEOTIDE SEQUENCE [LARGE SCALE GENOMIC DNA]</scope>
    <source>
        <strain evidence="3 4">Z23</strain>
        <strain evidence="2 5">Z24</strain>
    </source>
</reference>
<proteinExistence type="predicted"/>
<dbReference type="EMBL" id="RFLX01000003">
    <property type="protein sequence ID" value="RMI26131.1"/>
    <property type="molecule type" value="Genomic_DNA"/>
</dbReference>